<dbReference type="Gene3D" id="3.90.550.10">
    <property type="entry name" value="Spore Coat Polysaccharide Biosynthesis Protein SpsA, Chain A"/>
    <property type="match status" value="1"/>
</dbReference>
<dbReference type="Proteomes" id="UP000077589">
    <property type="component" value="Unassembled WGS sequence"/>
</dbReference>
<name>A0A1A9RFE1_EIKCO</name>
<evidence type="ECO:0000313" key="4">
    <source>
        <dbReference type="Proteomes" id="UP000215465"/>
    </source>
</evidence>
<reference evidence="1" key="2">
    <citation type="submission" date="2016-05" db="EMBL/GenBank/DDBJ databases">
        <authorList>
            <person name="Lavstsen T."/>
            <person name="Jespersen J.S."/>
        </authorList>
    </citation>
    <scope>NUCLEOTIDE SEQUENCE</scope>
    <source>
        <strain evidence="1">NML04-0072</strain>
    </source>
</reference>
<dbReference type="AlphaFoldDB" id="A0A1A9RFE1"/>
<reference evidence="2 4" key="3">
    <citation type="submission" date="2017-06" db="EMBL/GenBank/DDBJ databases">
        <authorList>
            <consortium name="Pathogen Informatics"/>
        </authorList>
    </citation>
    <scope>NUCLEOTIDE SEQUENCE [LARGE SCALE GENOMIC DNA]</scope>
    <source>
        <strain evidence="2 4">NCTC10596</strain>
    </source>
</reference>
<proteinExistence type="predicted"/>
<dbReference type="EMBL" id="LXSG01000037">
    <property type="protein sequence ID" value="OAM16928.1"/>
    <property type="molecule type" value="Genomic_DNA"/>
</dbReference>
<protein>
    <submittedName>
        <fullName evidence="2">Beta-1,4-N-acetylgalactosaminyltransferase (CgtA)</fullName>
    </submittedName>
</protein>
<dbReference type="Proteomes" id="UP000215465">
    <property type="component" value="Chromosome 1"/>
</dbReference>
<dbReference type="SUPFAM" id="SSF53448">
    <property type="entry name" value="Nucleotide-diphospho-sugar transferases"/>
    <property type="match status" value="1"/>
</dbReference>
<dbReference type="OrthoDB" id="9810303at2"/>
<evidence type="ECO:0000313" key="1">
    <source>
        <dbReference type="EMBL" id="OAM16928.1"/>
    </source>
</evidence>
<organism evidence="1 3">
    <name type="scientific">Eikenella corrodens</name>
    <dbReference type="NCBI Taxonomy" id="539"/>
    <lineage>
        <taxon>Bacteria</taxon>
        <taxon>Pseudomonadati</taxon>
        <taxon>Pseudomonadota</taxon>
        <taxon>Betaproteobacteria</taxon>
        <taxon>Neisseriales</taxon>
        <taxon>Neisseriaceae</taxon>
        <taxon>Eikenella</taxon>
    </lineage>
</organism>
<gene>
    <name evidence="1" type="ORF">A7P90_09985</name>
    <name evidence="2" type="ORF">SAMEA4412678_00546</name>
</gene>
<keyword evidence="2" id="KW-0808">Transferase</keyword>
<dbReference type="GeneID" id="60769444"/>
<dbReference type="GO" id="GO:0016740">
    <property type="term" value="F:transferase activity"/>
    <property type="evidence" value="ECO:0007669"/>
    <property type="project" value="UniProtKB-KW"/>
</dbReference>
<dbReference type="Pfam" id="PF06306">
    <property type="entry name" value="CgtA"/>
    <property type="match status" value="1"/>
</dbReference>
<dbReference type="KEGG" id="ecor:SAMEA4412678_0546"/>
<dbReference type="EMBL" id="LT906482">
    <property type="protein sequence ID" value="SNW07349.1"/>
    <property type="molecule type" value="Genomic_DNA"/>
</dbReference>
<sequence length="299" mass="36050">MSLFSLLFRWICFYTNTRHRLYITETLQKLYAWRKPIRPYAFIRVHNEIKTIDACLKSILPVVEGGVIGFNSCTDGTKEYILAFCEKHPQFTSVEYPYDVIPGNDIRYKEDCLDLNTRLDNYYNFVWGKLPKNKWIIKVDGDHIWHTTKTIELCKLPIRKKDCVILNRINLHCHDGKCYIHKARPFAEGGDSWIIYNRNIHFEFWRGWINDQFSAYEVLHLPKKERKRILAPLTNWHFPHIKNQRSFNPTEWMLMQDFDFQKYFREHNMQDRVADEMLDEEFILRSFNNFNLQGNQLLP</sequence>
<reference evidence="3" key="1">
    <citation type="submission" date="2016-05" db="EMBL/GenBank/DDBJ databases">
        <title>Draft genome of Corynebacterium afermentans subsp. afermentans LCDC 88199T.</title>
        <authorList>
            <person name="Bernier A.-M."/>
            <person name="Bernard K."/>
        </authorList>
    </citation>
    <scope>NUCLEOTIDE SEQUENCE [LARGE SCALE GENOMIC DNA]</scope>
    <source>
        <strain evidence="3">NML04-0072</strain>
    </source>
</reference>
<accession>A0A1A9RFE1</accession>
<evidence type="ECO:0000313" key="2">
    <source>
        <dbReference type="EMBL" id="SNW07349.1"/>
    </source>
</evidence>
<dbReference type="RefSeq" id="WP_064088051.1">
    <property type="nucleotide sequence ID" value="NZ_CAUTFU010000002.1"/>
</dbReference>
<evidence type="ECO:0000313" key="3">
    <source>
        <dbReference type="Proteomes" id="UP000077589"/>
    </source>
</evidence>
<dbReference type="InterPro" id="IPR029044">
    <property type="entry name" value="Nucleotide-diphossugar_trans"/>
</dbReference>
<dbReference type="InterPro" id="IPR010446">
    <property type="entry name" value="GalNAc_Trfase_b"/>
</dbReference>